<name>A0A8T1VNF8_9STRA</name>
<reference evidence="1" key="1">
    <citation type="submission" date="2021-02" db="EMBL/GenBank/DDBJ databases">
        <authorList>
            <person name="Palmer J.M."/>
        </authorList>
    </citation>
    <scope>NUCLEOTIDE SEQUENCE</scope>
    <source>
        <strain evidence="1">SCRP23</strain>
    </source>
</reference>
<gene>
    <name evidence="1" type="ORF">PHYBOEH_010866</name>
</gene>
<proteinExistence type="predicted"/>
<comment type="caution">
    <text evidence="1">The sequence shown here is derived from an EMBL/GenBank/DDBJ whole genome shotgun (WGS) entry which is preliminary data.</text>
</comment>
<dbReference type="OrthoDB" id="59650at2759"/>
<dbReference type="AlphaFoldDB" id="A0A8T1VNF8"/>
<keyword evidence="2" id="KW-1185">Reference proteome</keyword>
<dbReference type="EMBL" id="JAGDFL010000771">
    <property type="protein sequence ID" value="KAG7381593.1"/>
    <property type="molecule type" value="Genomic_DNA"/>
</dbReference>
<dbReference type="Proteomes" id="UP000693981">
    <property type="component" value="Unassembled WGS sequence"/>
</dbReference>
<organism evidence="1 2">
    <name type="scientific">Phytophthora boehmeriae</name>
    <dbReference type="NCBI Taxonomy" id="109152"/>
    <lineage>
        <taxon>Eukaryota</taxon>
        <taxon>Sar</taxon>
        <taxon>Stramenopiles</taxon>
        <taxon>Oomycota</taxon>
        <taxon>Peronosporomycetes</taxon>
        <taxon>Peronosporales</taxon>
        <taxon>Peronosporaceae</taxon>
        <taxon>Phytophthora</taxon>
    </lineage>
</organism>
<evidence type="ECO:0000313" key="1">
    <source>
        <dbReference type="EMBL" id="KAG7381593.1"/>
    </source>
</evidence>
<sequence>MDENEFMRLLERYPVVRKKTHCRVQWNSMYDDEPAAQPASSGIFIPADQASYIDANDSMDDALEKFLAPYFSSQETASLQRELEQAQEKFIAGLCLEDVDDLCAQFVATQ</sequence>
<accession>A0A8T1VNF8</accession>
<evidence type="ECO:0000313" key="2">
    <source>
        <dbReference type="Proteomes" id="UP000693981"/>
    </source>
</evidence>
<protein>
    <submittedName>
        <fullName evidence="1">Uncharacterized protein</fullName>
    </submittedName>
</protein>